<dbReference type="AlphaFoldDB" id="A0A9D1JJV9"/>
<protein>
    <submittedName>
        <fullName evidence="2">Uncharacterized protein</fullName>
    </submittedName>
</protein>
<dbReference type="SUPFAM" id="SSF69360">
    <property type="entry name" value="Cell wall binding repeat"/>
    <property type="match status" value="1"/>
</dbReference>
<name>A0A9D1JJV9_9FIRM</name>
<sequence length="174" mass="19502">MEAKMKKGKFIVSLLTAATLLMTSVFAVSAADTEEFYSGFPIVQEQVPVSTDHVIPSADPNFVEMTLDEFQDLYPDYEGVFPEEAGGIVPLALEDPGYVTAKYDGPFEWVQEGSKWYLYSGTGSSREKVTLGGWYQDGNYWYCLYPSGATKYDGSTATGEMITGWEKIRGYWYY</sequence>
<proteinExistence type="predicted"/>
<feature type="non-terminal residue" evidence="2">
    <location>
        <position position="174"/>
    </location>
</feature>
<reference evidence="2" key="1">
    <citation type="submission" date="2020-10" db="EMBL/GenBank/DDBJ databases">
        <authorList>
            <person name="Gilroy R."/>
        </authorList>
    </citation>
    <scope>NUCLEOTIDE SEQUENCE</scope>
    <source>
        <strain evidence="2">CHK190-19873</strain>
    </source>
</reference>
<organism evidence="2 3">
    <name type="scientific">Candidatus Limivivens intestinipullorum</name>
    <dbReference type="NCBI Taxonomy" id="2840858"/>
    <lineage>
        <taxon>Bacteria</taxon>
        <taxon>Bacillati</taxon>
        <taxon>Bacillota</taxon>
        <taxon>Clostridia</taxon>
        <taxon>Lachnospirales</taxon>
        <taxon>Lachnospiraceae</taxon>
        <taxon>Lachnospiraceae incertae sedis</taxon>
        <taxon>Candidatus Limivivens</taxon>
    </lineage>
</organism>
<accession>A0A9D1JJV9</accession>
<evidence type="ECO:0000256" key="1">
    <source>
        <dbReference type="SAM" id="SignalP"/>
    </source>
</evidence>
<evidence type="ECO:0000313" key="3">
    <source>
        <dbReference type="Proteomes" id="UP000823935"/>
    </source>
</evidence>
<keyword evidence="1" id="KW-0732">Signal</keyword>
<gene>
    <name evidence="2" type="ORF">IAB44_07595</name>
</gene>
<dbReference type="Gene3D" id="2.10.270.10">
    <property type="entry name" value="Cholin Binding"/>
    <property type="match status" value="1"/>
</dbReference>
<dbReference type="EMBL" id="DVIQ01000038">
    <property type="protein sequence ID" value="HIS31397.1"/>
    <property type="molecule type" value="Genomic_DNA"/>
</dbReference>
<feature type="chain" id="PRO_5039000581" evidence="1">
    <location>
        <begin position="31"/>
        <end position="174"/>
    </location>
</feature>
<comment type="caution">
    <text evidence="2">The sequence shown here is derived from an EMBL/GenBank/DDBJ whole genome shotgun (WGS) entry which is preliminary data.</text>
</comment>
<reference evidence="2" key="2">
    <citation type="journal article" date="2021" name="PeerJ">
        <title>Extensive microbial diversity within the chicken gut microbiome revealed by metagenomics and culture.</title>
        <authorList>
            <person name="Gilroy R."/>
            <person name="Ravi A."/>
            <person name="Getino M."/>
            <person name="Pursley I."/>
            <person name="Horton D.L."/>
            <person name="Alikhan N.F."/>
            <person name="Baker D."/>
            <person name="Gharbi K."/>
            <person name="Hall N."/>
            <person name="Watson M."/>
            <person name="Adriaenssens E.M."/>
            <person name="Foster-Nyarko E."/>
            <person name="Jarju S."/>
            <person name="Secka A."/>
            <person name="Antonio M."/>
            <person name="Oren A."/>
            <person name="Chaudhuri R.R."/>
            <person name="La Ragione R."/>
            <person name="Hildebrand F."/>
            <person name="Pallen M.J."/>
        </authorList>
    </citation>
    <scope>NUCLEOTIDE SEQUENCE</scope>
    <source>
        <strain evidence="2">CHK190-19873</strain>
    </source>
</reference>
<evidence type="ECO:0000313" key="2">
    <source>
        <dbReference type="EMBL" id="HIS31397.1"/>
    </source>
</evidence>
<dbReference type="Proteomes" id="UP000823935">
    <property type="component" value="Unassembled WGS sequence"/>
</dbReference>
<feature type="signal peptide" evidence="1">
    <location>
        <begin position="1"/>
        <end position="30"/>
    </location>
</feature>